<dbReference type="AlphaFoldDB" id="K9EDD7"/>
<dbReference type="Proteomes" id="UP000009875">
    <property type="component" value="Unassembled WGS sequence"/>
</dbReference>
<accession>K9EDD7</accession>
<dbReference type="STRING" id="883081.HMPREF9698_00641"/>
<keyword evidence="2" id="KW-1185">Reference proteome</keyword>
<evidence type="ECO:0000313" key="2">
    <source>
        <dbReference type="Proteomes" id="UP000009875"/>
    </source>
</evidence>
<evidence type="ECO:0000313" key="1">
    <source>
        <dbReference type="EMBL" id="EKU93846.1"/>
    </source>
</evidence>
<dbReference type="EMBL" id="AGXA01000014">
    <property type="protein sequence ID" value="EKU93846.1"/>
    <property type="molecule type" value="Genomic_DNA"/>
</dbReference>
<dbReference type="HOGENOM" id="CLU_2839993_0_0_9"/>
<protein>
    <submittedName>
        <fullName evidence="1">Uncharacterized protein</fullName>
    </submittedName>
</protein>
<organism evidence="1 2">
    <name type="scientific">Alloiococcus otitis ATCC 51267</name>
    <dbReference type="NCBI Taxonomy" id="883081"/>
    <lineage>
        <taxon>Bacteria</taxon>
        <taxon>Bacillati</taxon>
        <taxon>Bacillota</taxon>
        <taxon>Bacilli</taxon>
        <taxon>Lactobacillales</taxon>
        <taxon>Carnobacteriaceae</taxon>
        <taxon>Alloiococcus</taxon>
    </lineage>
</organism>
<gene>
    <name evidence="1" type="ORF">HMPREF9698_00641</name>
</gene>
<reference evidence="1 2" key="1">
    <citation type="submission" date="2012-09" db="EMBL/GenBank/DDBJ databases">
        <title>The Genome Sequence of Alloiococcus otitis ATCC 51267.</title>
        <authorList>
            <consortium name="The Broad Institute Genome Sequencing Platform"/>
            <person name="Earl A."/>
            <person name="Ward D."/>
            <person name="Feldgarden M."/>
            <person name="Gevers D."/>
            <person name="Huys G."/>
            <person name="Walker B."/>
            <person name="Young S.K."/>
            <person name="Zeng Q."/>
            <person name="Gargeya S."/>
            <person name="Fitzgerald M."/>
            <person name="Haas B."/>
            <person name="Abouelleil A."/>
            <person name="Alvarado L."/>
            <person name="Arachchi H.M."/>
            <person name="Berlin A.M."/>
            <person name="Chapman S.B."/>
            <person name="Goldberg J."/>
            <person name="Griggs A."/>
            <person name="Gujja S."/>
            <person name="Hansen M."/>
            <person name="Howarth C."/>
            <person name="Imamovic A."/>
            <person name="Larimer J."/>
            <person name="McCowen C."/>
            <person name="Montmayeur A."/>
            <person name="Murphy C."/>
            <person name="Neiman D."/>
            <person name="Pearson M."/>
            <person name="Priest M."/>
            <person name="Roberts A."/>
            <person name="Saif S."/>
            <person name="Shea T."/>
            <person name="Sisk P."/>
            <person name="Sykes S."/>
            <person name="Wortman J."/>
            <person name="Nusbaum C."/>
            <person name="Birren B."/>
        </authorList>
    </citation>
    <scope>NUCLEOTIDE SEQUENCE [LARGE SCALE GENOMIC DNA]</scope>
    <source>
        <strain evidence="1 2">ATCC 51267</strain>
    </source>
</reference>
<proteinExistence type="predicted"/>
<name>K9EDD7_9LACT</name>
<comment type="caution">
    <text evidence="1">The sequence shown here is derived from an EMBL/GenBank/DDBJ whole genome shotgun (WGS) entry which is preliminary data.</text>
</comment>
<sequence length="65" mass="8071">MIFLSMCFLVSYNYIVAQKGHYDFFFLHNYMDFIQLRMDCRIMERKFYNFCVNVEFWVRDSTIAV</sequence>